<dbReference type="Pfam" id="PF23555">
    <property type="entry name" value="zf-RING_Vps41"/>
    <property type="match status" value="1"/>
</dbReference>
<dbReference type="InterPro" id="IPR000547">
    <property type="entry name" value="Clathrin_H-chain/VPS_repeat"/>
</dbReference>
<keyword evidence="10" id="KW-1185">Reference proteome</keyword>
<feature type="domain" description="Vps41 C-terminal RING finger" evidence="8">
    <location>
        <begin position="813"/>
        <end position="851"/>
    </location>
</feature>
<reference evidence="9" key="1">
    <citation type="submission" date="2021-01" db="EMBL/GenBank/DDBJ databases">
        <title>Adiantum capillus-veneris genome.</title>
        <authorList>
            <person name="Fang Y."/>
            <person name="Liao Q."/>
        </authorList>
    </citation>
    <scope>NUCLEOTIDE SEQUENCE</scope>
    <source>
        <strain evidence="9">H3</strain>
        <tissue evidence="9">Leaf</tissue>
    </source>
</reference>
<dbReference type="PANTHER" id="PTHR12616:SF1">
    <property type="entry name" value="VACUOLAR PROTEIN SORTING-ASSOCIATED PROTEIN 41 HOMOLOG"/>
    <property type="match status" value="1"/>
</dbReference>
<feature type="domain" description="Vps41 beta-propeller" evidence="7">
    <location>
        <begin position="3"/>
        <end position="344"/>
    </location>
</feature>
<dbReference type="Proteomes" id="UP000886520">
    <property type="component" value="Chromosome 6"/>
</dbReference>
<dbReference type="PANTHER" id="PTHR12616">
    <property type="entry name" value="VACUOLAR PROTEIN SORTING VPS41"/>
    <property type="match status" value="1"/>
</dbReference>
<dbReference type="SUPFAM" id="SSF57850">
    <property type="entry name" value="RING/U-box"/>
    <property type="match status" value="1"/>
</dbReference>
<dbReference type="GO" id="GO:0005770">
    <property type="term" value="C:late endosome"/>
    <property type="evidence" value="ECO:0007669"/>
    <property type="project" value="UniProtKB-UniRule"/>
</dbReference>
<dbReference type="GO" id="GO:0006623">
    <property type="term" value="P:protein targeting to vacuole"/>
    <property type="evidence" value="ECO:0007669"/>
    <property type="project" value="InterPro"/>
</dbReference>
<keyword evidence="3 5" id="KW-0653">Protein transport</keyword>
<organism evidence="9 10">
    <name type="scientific">Adiantum capillus-veneris</name>
    <name type="common">Maidenhair fern</name>
    <dbReference type="NCBI Taxonomy" id="13818"/>
    <lineage>
        <taxon>Eukaryota</taxon>
        <taxon>Viridiplantae</taxon>
        <taxon>Streptophyta</taxon>
        <taxon>Embryophyta</taxon>
        <taxon>Tracheophyta</taxon>
        <taxon>Polypodiopsida</taxon>
        <taxon>Polypodiidae</taxon>
        <taxon>Polypodiales</taxon>
        <taxon>Pteridineae</taxon>
        <taxon>Pteridaceae</taxon>
        <taxon>Vittarioideae</taxon>
        <taxon>Adiantum</taxon>
    </lineage>
</organism>
<evidence type="ECO:0000259" key="8">
    <source>
        <dbReference type="Pfam" id="PF23555"/>
    </source>
</evidence>
<evidence type="ECO:0000256" key="4">
    <source>
        <dbReference type="ARBA" id="ARBA00029538"/>
    </source>
</evidence>
<dbReference type="Pfam" id="PF23411">
    <property type="entry name" value="Beta-prop_Vps41"/>
    <property type="match status" value="1"/>
</dbReference>
<evidence type="ECO:0000256" key="1">
    <source>
        <dbReference type="ARBA" id="ARBA00009582"/>
    </source>
</evidence>
<dbReference type="GO" id="GO:0034058">
    <property type="term" value="P:endosomal vesicle fusion"/>
    <property type="evidence" value="ECO:0007669"/>
    <property type="project" value="UniProtKB-UniRule"/>
</dbReference>
<accession>A0A9D4V213</accession>
<evidence type="ECO:0000256" key="6">
    <source>
        <dbReference type="PROSITE-ProRule" id="PRU01006"/>
    </source>
</evidence>
<dbReference type="InterPro" id="IPR057780">
    <property type="entry name" value="Beta-prop_Vps41"/>
</dbReference>
<gene>
    <name evidence="9" type="ORF">GOP47_0005879</name>
</gene>
<dbReference type="OrthoDB" id="244107at2759"/>
<dbReference type="AlphaFoldDB" id="A0A9D4V213"/>
<feature type="repeat" description="CHCR" evidence="6">
    <location>
        <begin position="557"/>
        <end position="704"/>
    </location>
</feature>
<name>A0A9D4V213_ADICA</name>
<dbReference type="InterPro" id="IPR001680">
    <property type="entry name" value="WD40_rpt"/>
</dbReference>
<dbReference type="InterPro" id="IPR016902">
    <property type="entry name" value="Vps41"/>
</dbReference>
<dbReference type="SUPFAM" id="SSF50978">
    <property type="entry name" value="WD40 repeat-like"/>
    <property type="match status" value="1"/>
</dbReference>
<evidence type="ECO:0000313" key="10">
    <source>
        <dbReference type="Proteomes" id="UP000886520"/>
    </source>
</evidence>
<proteinExistence type="inferred from homology"/>
<dbReference type="Pfam" id="PF23556">
    <property type="entry name" value="TPR_Vps41"/>
    <property type="match status" value="1"/>
</dbReference>
<dbReference type="InterPro" id="IPR011990">
    <property type="entry name" value="TPR-like_helical_dom_sf"/>
</dbReference>
<evidence type="ECO:0000259" key="7">
    <source>
        <dbReference type="Pfam" id="PF23411"/>
    </source>
</evidence>
<sequence>MPSLLSNDAASCITVSERMIALGTHDGTVHLLDYQGNQVKEFAAHTATVNELSFDAIGEFIGSCSDDGSVVVNSLYSDEKERFDFHRPMKAVALDPDYAQKPSRRFVAGGLAGQLVLHGKTWFGNREQILHSQEGPIHAVKWRTSLIAWANDVGVKVYDTASNQRLTYIGRPRGSPRAELIRPNLVWQDDTYLVIGWGDSVKVAAIRTRDFDKLVPNRNSGSKYVEIVAAFETQYHISGIAPYEDALVILAYLPEREAKLPDSPDGVPSRQVHAQRPEVRIVSWQNEELTRDALPIHGYEHYKAKDYVLAHAPFSGSSSAGGQWTDGDEPLYYIVSPKDVVIARPRDADDHVNWLLEHNWHEKALAAVQAGKARKELLDEVGSRYLDHLILERQYAQAAALCPKLLRGSAAAWERCVFQFAQLRQLPALAPHIPTSNPQLRDTAYEVVLNALITNPAFHKQALSIIKSWPSTIYSVPAITTAIELQLSTSANSPPLQEALAELYLLNNQYEKALSIFVELMQPKVFDFIEEHNLYDSLHDKVLPLMQLDGKRAVTLLVQHLSGIPPVEVVSQLQRAGADNKYRHLLHLYLHELFEKDPNAGKDFHGLQVELYADYEPRLLLPFLRSSHYYSLDKAYDVCTRRSLTRERVFILGRMGNSREALSLIIKQLKDMEEAVEFVAAQHDDDLWEELINQSVSNPQMIGALLELTVGNIDPLHLVSKVPNGMQIPRLRDRLVKIVTDYRTETSLRHGCNNILKADCVNLSVRYLFEARQAIFVGSRDEGGTNKRAQSMGLSKLPSQGGTTTAMTGGSGKCCICFDPVALQNVSVVAFFCTHVYHVTCLAESSDNSQADVFNAKANSLPNGVPVRAYQENGDKHTHENDRSGLRCILCTTAAAASRRKS</sequence>
<dbReference type="SMART" id="SM00320">
    <property type="entry name" value="WD40"/>
    <property type="match status" value="1"/>
</dbReference>
<dbReference type="PROSITE" id="PS50236">
    <property type="entry name" value="CHCR"/>
    <property type="match status" value="1"/>
</dbReference>
<comment type="similarity">
    <text evidence="1 5">Belongs to the VPS41 family.</text>
</comment>
<evidence type="ECO:0000256" key="5">
    <source>
        <dbReference type="PIRNR" id="PIRNR028921"/>
    </source>
</evidence>
<dbReference type="InterPro" id="IPR057779">
    <property type="entry name" value="Znf_RING_Vps41"/>
</dbReference>
<evidence type="ECO:0000313" key="9">
    <source>
        <dbReference type="EMBL" id="KAI5078208.1"/>
    </source>
</evidence>
<dbReference type="InterPro" id="IPR045111">
    <property type="entry name" value="Vps41/Vps8"/>
</dbReference>
<dbReference type="InterPro" id="IPR015943">
    <property type="entry name" value="WD40/YVTN_repeat-like_dom_sf"/>
</dbReference>
<dbReference type="GO" id="GO:0016236">
    <property type="term" value="P:macroautophagy"/>
    <property type="evidence" value="ECO:0007669"/>
    <property type="project" value="TreeGrafter"/>
</dbReference>
<comment type="caution">
    <text evidence="9">The sequence shown here is derived from an EMBL/GenBank/DDBJ whole genome shotgun (WGS) entry which is preliminary data.</text>
</comment>
<dbReference type="InterPro" id="IPR013083">
    <property type="entry name" value="Znf_RING/FYVE/PHD"/>
</dbReference>
<dbReference type="Gene3D" id="1.25.40.10">
    <property type="entry name" value="Tetratricopeptide repeat domain"/>
    <property type="match status" value="1"/>
</dbReference>
<evidence type="ECO:0000256" key="3">
    <source>
        <dbReference type="ARBA" id="ARBA00022927"/>
    </source>
</evidence>
<comment type="function">
    <text evidence="5">Required for vacuolar assembly and vacuolar traffic.</text>
</comment>
<dbReference type="EMBL" id="JABFUD020000006">
    <property type="protein sequence ID" value="KAI5078208.1"/>
    <property type="molecule type" value="Genomic_DNA"/>
</dbReference>
<dbReference type="PIRSF" id="PIRSF028921">
    <property type="entry name" value="VPS41"/>
    <property type="match status" value="1"/>
</dbReference>
<dbReference type="GO" id="GO:0030897">
    <property type="term" value="C:HOPS complex"/>
    <property type="evidence" value="ECO:0007669"/>
    <property type="project" value="UniProtKB-UniRule"/>
</dbReference>
<dbReference type="Gene3D" id="3.30.40.10">
    <property type="entry name" value="Zinc/RING finger domain, C3HC4 (zinc finger)"/>
    <property type="match status" value="1"/>
</dbReference>
<evidence type="ECO:0000256" key="2">
    <source>
        <dbReference type="ARBA" id="ARBA00022448"/>
    </source>
</evidence>
<dbReference type="SMART" id="SM00299">
    <property type="entry name" value="CLH"/>
    <property type="match status" value="1"/>
</dbReference>
<dbReference type="GO" id="GO:0009267">
    <property type="term" value="P:cellular response to starvation"/>
    <property type="evidence" value="ECO:0007669"/>
    <property type="project" value="TreeGrafter"/>
</dbReference>
<dbReference type="InterPro" id="IPR036322">
    <property type="entry name" value="WD40_repeat_dom_sf"/>
</dbReference>
<dbReference type="Gene3D" id="2.130.10.10">
    <property type="entry name" value="YVTN repeat-like/Quinoprotein amine dehydrogenase"/>
    <property type="match status" value="1"/>
</dbReference>
<keyword evidence="2 5" id="KW-0813">Transport</keyword>
<protein>
    <recommendedName>
        <fullName evidence="4 5">Vacuolar protein sorting-associated protein 41 homolog</fullName>
    </recommendedName>
</protein>